<keyword evidence="2" id="KW-0808">Transferase</keyword>
<accession>M1NB84</accession>
<evidence type="ECO:0000259" key="1">
    <source>
        <dbReference type="Pfam" id="PF13439"/>
    </source>
</evidence>
<feature type="domain" description="Glycosyltransferase subfamily 4-like N-terminal" evidence="1">
    <location>
        <begin position="26"/>
        <end position="169"/>
    </location>
</feature>
<dbReference type="CDD" id="cd03794">
    <property type="entry name" value="GT4_WbuB-like"/>
    <property type="match status" value="1"/>
</dbReference>
<dbReference type="InterPro" id="IPR028098">
    <property type="entry name" value="Glyco_trans_4-like_N"/>
</dbReference>
<dbReference type="PANTHER" id="PTHR12526">
    <property type="entry name" value="GLYCOSYLTRANSFERASE"/>
    <property type="match status" value="1"/>
</dbReference>
<dbReference type="eggNOG" id="COG0438">
    <property type="taxonomic scope" value="Bacteria"/>
</dbReference>
<keyword evidence="3" id="KW-1185">Reference proteome</keyword>
<dbReference type="AlphaFoldDB" id="M1NB84"/>
<name>M1NB84_DESSD</name>
<dbReference type="Gene3D" id="3.40.50.2000">
    <property type="entry name" value="Glycogen Phosphorylase B"/>
    <property type="match status" value="2"/>
</dbReference>
<dbReference type="SUPFAM" id="SSF53756">
    <property type="entry name" value="UDP-Glycosyltransferase/glycogen phosphorylase"/>
    <property type="match status" value="1"/>
</dbReference>
<dbReference type="STRING" id="1167006.UWK_00476"/>
<evidence type="ECO:0000313" key="3">
    <source>
        <dbReference type="Proteomes" id="UP000011721"/>
    </source>
</evidence>
<dbReference type="OrthoDB" id="9803091at2"/>
<dbReference type="Proteomes" id="UP000011721">
    <property type="component" value="Chromosome"/>
</dbReference>
<reference evidence="3" key="1">
    <citation type="journal article" date="2013" name="Stand. Genomic Sci.">
        <title>Complete genome sequence of Desulfocapsa sulfexigens, a marine deltaproteobacterium specialized in disproportionating inorganic sulfur compounds.</title>
        <authorList>
            <person name="Finster K.W."/>
            <person name="Kjeldsen K.U."/>
            <person name="Kube M."/>
            <person name="Reinhardt R."/>
            <person name="Mussmann M."/>
            <person name="Amann R."/>
            <person name="Schreiber L."/>
        </authorList>
    </citation>
    <scope>NUCLEOTIDE SEQUENCE [LARGE SCALE GENOMIC DNA]</scope>
    <source>
        <strain evidence="3">DSM 10523 / SB164P1</strain>
    </source>
</reference>
<proteinExistence type="predicted"/>
<dbReference type="HOGENOM" id="CLU_009583_2_2_7"/>
<sequence length="399" mass="44600">MKRILLISPQPFFQWRGSPIRVSFNVQALVKSGYSVDLLTLPIGERRDITGVNIIRVANPFQFKQIPIGPSAYKIFFDILLFFRGLQLIRKNKYLVIHGIEEAGMIAVLLGRFAACKSIFEKHSDPSSYKKGFLKNILLSGYAFVERMTVKRVDAVICTGAGLAKQVDDMKTSTRAFHIFDIPSSLVEPDPARVALVRAELQQRPNEILLTFVGSFAIYQGVDLLIESIPEVVKSCPQARFIIIGGTDKKIEERKQILQQQNVLDAVSFIGMVAPDTLPDYLSASDILLSPRISGVNTPLKLLDYLKAGRSIMATDVKANRLILNENLATLAAPTPKDMAEKMISLIEEKDMREAMGSEGRKLYESTYNFHNYTEKLAACYTFVLQSEPHKVSFDASDS</sequence>
<dbReference type="EMBL" id="CP003985">
    <property type="protein sequence ID" value="AGF77059.1"/>
    <property type="molecule type" value="Genomic_DNA"/>
</dbReference>
<evidence type="ECO:0000313" key="2">
    <source>
        <dbReference type="EMBL" id="AGF77059.1"/>
    </source>
</evidence>
<dbReference type="RefSeq" id="WP_015402757.1">
    <property type="nucleotide sequence ID" value="NC_020304.1"/>
</dbReference>
<protein>
    <submittedName>
        <fullName evidence="2">Glycosyltransferase</fullName>
    </submittedName>
</protein>
<organism evidence="2 3">
    <name type="scientific">Desulfocapsa sulfexigens (strain DSM 10523 / SB164P1)</name>
    <dbReference type="NCBI Taxonomy" id="1167006"/>
    <lineage>
        <taxon>Bacteria</taxon>
        <taxon>Pseudomonadati</taxon>
        <taxon>Thermodesulfobacteriota</taxon>
        <taxon>Desulfobulbia</taxon>
        <taxon>Desulfobulbales</taxon>
        <taxon>Desulfocapsaceae</taxon>
        <taxon>Desulfocapsa</taxon>
    </lineage>
</organism>
<dbReference type="KEGG" id="dsf:UWK_00476"/>
<dbReference type="Pfam" id="PF13692">
    <property type="entry name" value="Glyco_trans_1_4"/>
    <property type="match status" value="1"/>
</dbReference>
<dbReference type="GO" id="GO:0016740">
    <property type="term" value="F:transferase activity"/>
    <property type="evidence" value="ECO:0007669"/>
    <property type="project" value="UniProtKB-KW"/>
</dbReference>
<gene>
    <name evidence="2" type="ordered locus">UWK_00476</name>
</gene>
<dbReference type="Pfam" id="PF13439">
    <property type="entry name" value="Glyco_transf_4"/>
    <property type="match status" value="1"/>
</dbReference>